<dbReference type="InterPro" id="IPR001810">
    <property type="entry name" value="F-box_dom"/>
</dbReference>
<reference evidence="3 4" key="1">
    <citation type="submission" date="2024-02" db="EMBL/GenBank/DDBJ databases">
        <title>High-quality chromosome-scale genome assembly of Pensacola bahiagrass (Paspalum notatum Flugge var. saurae).</title>
        <authorList>
            <person name="Vega J.M."/>
            <person name="Podio M."/>
            <person name="Orjuela J."/>
            <person name="Siena L.A."/>
            <person name="Pessino S.C."/>
            <person name="Combes M.C."/>
            <person name="Mariac C."/>
            <person name="Albertini E."/>
            <person name="Pupilli F."/>
            <person name="Ortiz J.P.A."/>
            <person name="Leblanc O."/>
        </authorList>
    </citation>
    <scope>NUCLEOTIDE SEQUENCE [LARGE SCALE GENOMIC DNA]</scope>
    <source>
        <strain evidence="3">R1</strain>
        <tissue evidence="3">Leaf</tissue>
    </source>
</reference>
<evidence type="ECO:0000313" key="4">
    <source>
        <dbReference type="Proteomes" id="UP001341281"/>
    </source>
</evidence>
<dbReference type="Proteomes" id="UP001341281">
    <property type="component" value="Chromosome 09"/>
</dbReference>
<dbReference type="Pfam" id="PF12937">
    <property type="entry name" value="F-box-like"/>
    <property type="match status" value="1"/>
</dbReference>
<dbReference type="SUPFAM" id="SSF81383">
    <property type="entry name" value="F-box domain"/>
    <property type="match status" value="1"/>
</dbReference>
<dbReference type="AlphaFoldDB" id="A0AAQ3UNZ5"/>
<name>A0AAQ3UNZ5_PASNO</name>
<protein>
    <recommendedName>
        <fullName evidence="2">F-box domain-containing protein</fullName>
    </recommendedName>
</protein>
<accession>A0AAQ3UNZ5</accession>
<dbReference type="PANTHER" id="PTHR36140:SF3">
    <property type="entry name" value="F-BOX DOMAIN-CONTAINING PROTEIN"/>
    <property type="match status" value="1"/>
</dbReference>
<dbReference type="InterPro" id="IPR036047">
    <property type="entry name" value="F-box-like_dom_sf"/>
</dbReference>
<proteinExistence type="predicted"/>
<sequence length="481" mass="52736">MPRANKRACVASRQPSAGAAADANPRGGDRGLLSVRRAATSRQPRSRQADDDDGTWFPDEIILFIFASFLDLADLVRCAATCRRWRRLVSSEAAFICRNRTPQWPGNDRFLPPVVAGFFHQRDDEEPRFLSTPAACRRFPALGAPPPLSALVEDGSSVDLDSCRIVASRNGLLVAELRRGKNNRALKLCVCNPMSGERHVLPPLSGKDGVGHYACTVLTADECQHDDGTSSITPPSLSSFRVVVVYSRRTFTATRRYSSADGSWGAEAKVDDAHVGKKAMGLMRNGVVARGGRVAYWLAGETVFGMHLDTLVATSPMKVPWSEEREVLDSDNSTLLGTTRKGKLFAVQLRRPFRVELGKRIETIELSVLTLSNNGAGYAGYGGAYVGRIAKWEEKFKIRVDQFLPDGALTTKVKLQWFCEKSGLVFFNVSGWYVGDPGQRRSDVYALSFGTRSIQKVATNGGGKIYGYEMDQAAYLASLSH</sequence>
<keyword evidence="4" id="KW-1185">Reference proteome</keyword>
<dbReference type="Gene3D" id="1.20.1280.50">
    <property type="match status" value="1"/>
</dbReference>
<feature type="region of interest" description="Disordered" evidence="1">
    <location>
        <begin position="1"/>
        <end position="52"/>
    </location>
</feature>
<gene>
    <name evidence="3" type="ORF">U9M48_040801</name>
</gene>
<evidence type="ECO:0000259" key="2">
    <source>
        <dbReference type="SMART" id="SM00256"/>
    </source>
</evidence>
<evidence type="ECO:0000313" key="3">
    <source>
        <dbReference type="EMBL" id="WVZ94984.1"/>
    </source>
</evidence>
<dbReference type="PANTHER" id="PTHR36140">
    <property type="entry name" value="F-BOX DOMAIN-CONTAINING PROTEIN-RELATED"/>
    <property type="match status" value="1"/>
</dbReference>
<dbReference type="CDD" id="cd09917">
    <property type="entry name" value="F-box_SF"/>
    <property type="match status" value="1"/>
</dbReference>
<evidence type="ECO:0000256" key="1">
    <source>
        <dbReference type="SAM" id="MobiDB-lite"/>
    </source>
</evidence>
<dbReference type="SMART" id="SM00256">
    <property type="entry name" value="FBOX"/>
    <property type="match status" value="1"/>
</dbReference>
<dbReference type="EMBL" id="CP144753">
    <property type="protein sequence ID" value="WVZ94984.1"/>
    <property type="molecule type" value="Genomic_DNA"/>
</dbReference>
<organism evidence="3 4">
    <name type="scientific">Paspalum notatum var. saurae</name>
    <dbReference type="NCBI Taxonomy" id="547442"/>
    <lineage>
        <taxon>Eukaryota</taxon>
        <taxon>Viridiplantae</taxon>
        <taxon>Streptophyta</taxon>
        <taxon>Embryophyta</taxon>
        <taxon>Tracheophyta</taxon>
        <taxon>Spermatophyta</taxon>
        <taxon>Magnoliopsida</taxon>
        <taxon>Liliopsida</taxon>
        <taxon>Poales</taxon>
        <taxon>Poaceae</taxon>
        <taxon>PACMAD clade</taxon>
        <taxon>Panicoideae</taxon>
        <taxon>Andropogonodae</taxon>
        <taxon>Paspaleae</taxon>
        <taxon>Paspalinae</taxon>
        <taxon>Paspalum</taxon>
    </lineage>
</organism>
<feature type="domain" description="F-box" evidence="2">
    <location>
        <begin position="57"/>
        <end position="98"/>
    </location>
</feature>